<evidence type="ECO:0000313" key="10">
    <source>
        <dbReference type="Proteomes" id="UP000199647"/>
    </source>
</evidence>
<feature type="transmembrane region" description="Helical" evidence="7">
    <location>
        <begin position="105"/>
        <end position="126"/>
    </location>
</feature>
<dbReference type="PANTHER" id="PTHR30151">
    <property type="entry name" value="ALKANE SULFONATE ABC TRANSPORTER-RELATED, MEMBRANE SUBUNIT"/>
    <property type="match status" value="1"/>
</dbReference>
<keyword evidence="10" id="KW-1185">Reference proteome</keyword>
<evidence type="ECO:0000256" key="7">
    <source>
        <dbReference type="RuleBase" id="RU363032"/>
    </source>
</evidence>
<evidence type="ECO:0000256" key="4">
    <source>
        <dbReference type="ARBA" id="ARBA00022692"/>
    </source>
</evidence>
<dbReference type="PANTHER" id="PTHR30151:SF20">
    <property type="entry name" value="ABC TRANSPORTER PERMEASE PROTEIN HI_0355-RELATED"/>
    <property type="match status" value="1"/>
</dbReference>
<organism evidence="9 10">
    <name type="scientific">Faunimonas pinastri</name>
    <dbReference type="NCBI Taxonomy" id="1855383"/>
    <lineage>
        <taxon>Bacteria</taxon>
        <taxon>Pseudomonadati</taxon>
        <taxon>Pseudomonadota</taxon>
        <taxon>Alphaproteobacteria</taxon>
        <taxon>Hyphomicrobiales</taxon>
        <taxon>Afifellaceae</taxon>
        <taxon>Faunimonas</taxon>
    </lineage>
</organism>
<evidence type="ECO:0000256" key="6">
    <source>
        <dbReference type="ARBA" id="ARBA00023136"/>
    </source>
</evidence>
<dbReference type="InterPro" id="IPR035906">
    <property type="entry name" value="MetI-like_sf"/>
</dbReference>
<evidence type="ECO:0000259" key="8">
    <source>
        <dbReference type="PROSITE" id="PS50928"/>
    </source>
</evidence>
<accession>A0A1H9B1F0</accession>
<feature type="transmembrane region" description="Helical" evidence="7">
    <location>
        <begin position="132"/>
        <end position="152"/>
    </location>
</feature>
<feature type="transmembrane region" description="Helical" evidence="7">
    <location>
        <begin position="71"/>
        <end position="93"/>
    </location>
</feature>
<keyword evidence="2 7" id="KW-0813">Transport</keyword>
<dbReference type="AlphaFoldDB" id="A0A1H9B1F0"/>
<dbReference type="GO" id="GO:0005886">
    <property type="term" value="C:plasma membrane"/>
    <property type="evidence" value="ECO:0007669"/>
    <property type="project" value="UniProtKB-SubCell"/>
</dbReference>
<dbReference type="Pfam" id="PF00528">
    <property type="entry name" value="BPD_transp_1"/>
    <property type="match status" value="1"/>
</dbReference>
<dbReference type="CDD" id="cd06261">
    <property type="entry name" value="TM_PBP2"/>
    <property type="match status" value="1"/>
</dbReference>
<proteinExistence type="inferred from homology"/>
<dbReference type="SUPFAM" id="SSF161098">
    <property type="entry name" value="MetI-like"/>
    <property type="match status" value="1"/>
</dbReference>
<keyword evidence="5 7" id="KW-1133">Transmembrane helix</keyword>
<keyword evidence="4 7" id="KW-0812">Transmembrane</keyword>
<dbReference type="Proteomes" id="UP000199647">
    <property type="component" value="Unassembled WGS sequence"/>
</dbReference>
<dbReference type="InterPro" id="IPR000515">
    <property type="entry name" value="MetI-like"/>
</dbReference>
<comment type="subcellular location">
    <subcellularLocation>
        <location evidence="1 7">Cell membrane</location>
        <topology evidence="1 7">Multi-pass membrane protein</topology>
    </subcellularLocation>
</comment>
<evidence type="ECO:0000313" key="9">
    <source>
        <dbReference type="EMBL" id="SEP82860.1"/>
    </source>
</evidence>
<comment type="similarity">
    <text evidence="7">Belongs to the binding-protein-dependent transport system permease family.</text>
</comment>
<feature type="transmembrane region" description="Helical" evidence="7">
    <location>
        <begin position="198"/>
        <end position="217"/>
    </location>
</feature>
<keyword evidence="3" id="KW-1003">Cell membrane</keyword>
<feature type="domain" description="ABC transmembrane type-1" evidence="8">
    <location>
        <begin position="67"/>
        <end position="247"/>
    </location>
</feature>
<sequence>MRPEPATPNRPLRMLKTALSRYWGVIAVLVIWQAWVSISGVNQIVLPQPVDVFRDLVAEPGIYLRNAGQTLLLAALGLILGMLLGTVIAVLAWSSTLLSGILTPLGLVFSSVPVVALIPVIARIMGYDLKTVLAIVVIISFFPAFVFTSAGLKTLPPGSSDLFRVLGASRWTRFTRLVLPSAVPSWMIAFRLAAPPAVLSAMLAEFLMGTSGLGYLFRSAASGFQTERALGTSVVATVISVLCFTFALWAERAVLRKWN</sequence>
<dbReference type="Gene3D" id="1.10.3720.10">
    <property type="entry name" value="MetI-like"/>
    <property type="match status" value="1"/>
</dbReference>
<dbReference type="GO" id="GO:0055085">
    <property type="term" value="P:transmembrane transport"/>
    <property type="evidence" value="ECO:0007669"/>
    <property type="project" value="InterPro"/>
</dbReference>
<evidence type="ECO:0000256" key="3">
    <source>
        <dbReference type="ARBA" id="ARBA00022475"/>
    </source>
</evidence>
<feature type="transmembrane region" description="Helical" evidence="7">
    <location>
        <begin position="229"/>
        <end position="250"/>
    </location>
</feature>
<feature type="transmembrane region" description="Helical" evidence="7">
    <location>
        <begin position="21"/>
        <end position="46"/>
    </location>
</feature>
<gene>
    <name evidence="9" type="ORF">SAMN05216548_101585</name>
</gene>
<keyword evidence="6 7" id="KW-0472">Membrane</keyword>
<dbReference type="RefSeq" id="WP_238858120.1">
    <property type="nucleotide sequence ID" value="NZ_FOFG01000001.1"/>
</dbReference>
<dbReference type="PROSITE" id="PS50928">
    <property type="entry name" value="ABC_TM1"/>
    <property type="match status" value="1"/>
</dbReference>
<protein>
    <submittedName>
        <fullName evidence="9">NitT/TauT family transport system permease protein</fullName>
    </submittedName>
</protein>
<dbReference type="EMBL" id="FOFG01000001">
    <property type="protein sequence ID" value="SEP82860.1"/>
    <property type="molecule type" value="Genomic_DNA"/>
</dbReference>
<name>A0A1H9B1F0_9HYPH</name>
<evidence type="ECO:0000256" key="2">
    <source>
        <dbReference type="ARBA" id="ARBA00022448"/>
    </source>
</evidence>
<reference evidence="9 10" key="1">
    <citation type="submission" date="2016-10" db="EMBL/GenBank/DDBJ databases">
        <authorList>
            <person name="de Groot N.N."/>
        </authorList>
    </citation>
    <scope>NUCLEOTIDE SEQUENCE [LARGE SCALE GENOMIC DNA]</scope>
    <source>
        <strain evidence="9 10">A52C2</strain>
    </source>
</reference>
<dbReference type="STRING" id="1855383.SAMN05216548_101585"/>
<evidence type="ECO:0000256" key="5">
    <source>
        <dbReference type="ARBA" id="ARBA00022989"/>
    </source>
</evidence>
<evidence type="ECO:0000256" key="1">
    <source>
        <dbReference type="ARBA" id="ARBA00004651"/>
    </source>
</evidence>